<keyword evidence="3" id="KW-1185">Reference proteome</keyword>
<dbReference type="EMBL" id="JAQQKX010000002">
    <property type="protein sequence ID" value="MDC7682356.1"/>
    <property type="molecule type" value="Genomic_DNA"/>
</dbReference>
<reference evidence="2 3" key="1">
    <citation type="submission" date="2023-01" db="EMBL/GenBank/DDBJ databases">
        <title>Novel species of the genus Asticcacaulis isolated from rivers.</title>
        <authorList>
            <person name="Lu H."/>
        </authorList>
    </citation>
    <scope>NUCLEOTIDE SEQUENCE [LARGE SCALE GENOMIC DNA]</scope>
    <source>
        <strain evidence="2 3">BYS171W</strain>
    </source>
</reference>
<feature type="signal peptide" evidence="1">
    <location>
        <begin position="1"/>
        <end position="22"/>
    </location>
</feature>
<evidence type="ECO:0000313" key="2">
    <source>
        <dbReference type="EMBL" id="MDC7682356.1"/>
    </source>
</evidence>
<evidence type="ECO:0000256" key="1">
    <source>
        <dbReference type="SAM" id="SignalP"/>
    </source>
</evidence>
<organism evidence="2 3">
    <name type="scientific">Asticcacaulis aquaticus</name>
    <dbReference type="NCBI Taxonomy" id="2984212"/>
    <lineage>
        <taxon>Bacteria</taxon>
        <taxon>Pseudomonadati</taxon>
        <taxon>Pseudomonadota</taxon>
        <taxon>Alphaproteobacteria</taxon>
        <taxon>Caulobacterales</taxon>
        <taxon>Caulobacteraceae</taxon>
        <taxon>Asticcacaulis</taxon>
    </lineage>
</organism>
<comment type="caution">
    <text evidence="2">The sequence shown here is derived from an EMBL/GenBank/DDBJ whole genome shotgun (WGS) entry which is preliminary data.</text>
</comment>
<name>A0ABT5HSB8_9CAUL</name>
<sequence length="119" mass="12468">MKLLSIAAAVAALLVLPAVASAADGYVTCQAHQADKNRVLYTVAFPANKADTDALWTKFVAKLADSGYTKSMYSTEASPVTGICNWEKTAAEANTKTENFKAAFVAKGANTMGVSGFPE</sequence>
<dbReference type="RefSeq" id="WP_272746849.1">
    <property type="nucleotide sequence ID" value="NZ_JAQQKX010000002.1"/>
</dbReference>
<feature type="chain" id="PRO_5045328434" description="Acid stress chaperone HdeA" evidence="1">
    <location>
        <begin position="23"/>
        <end position="119"/>
    </location>
</feature>
<protein>
    <recommendedName>
        <fullName evidence="4">Acid stress chaperone HdeA</fullName>
    </recommendedName>
</protein>
<gene>
    <name evidence="2" type="ORF">PQU92_03660</name>
</gene>
<evidence type="ECO:0008006" key="4">
    <source>
        <dbReference type="Google" id="ProtNLM"/>
    </source>
</evidence>
<dbReference type="Proteomes" id="UP001214854">
    <property type="component" value="Unassembled WGS sequence"/>
</dbReference>
<keyword evidence="1" id="KW-0732">Signal</keyword>
<accession>A0ABT5HSB8</accession>
<proteinExistence type="predicted"/>
<evidence type="ECO:0000313" key="3">
    <source>
        <dbReference type="Proteomes" id="UP001214854"/>
    </source>
</evidence>